<organism evidence="2">
    <name type="scientific">viral metagenome</name>
    <dbReference type="NCBI Taxonomy" id="1070528"/>
    <lineage>
        <taxon>unclassified sequences</taxon>
        <taxon>metagenomes</taxon>
        <taxon>organismal metagenomes</taxon>
    </lineage>
</organism>
<feature type="domain" description="DUF5672" evidence="1">
    <location>
        <begin position="122"/>
        <end position="247"/>
    </location>
</feature>
<evidence type="ECO:0000259" key="1">
    <source>
        <dbReference type="Pfam" id="PF18922"/>
    </source>
</evidence>
<protein>
    <recommendedName>
        <fullName evidence="1">DUF5672 domain-containing protein</fullName>
    </recommendedName>
</protein>
<dbReference type="InterPro" id="IPR043729">
    <property type="entry name" value="DUF5672"/>
</dbReference>
<dbReference type="EMBL" id="MN739450">
    <property type="protein sequence ID" value="QHT05178.1"/>
    <property type="molecule type" value="Genomic_DNA"/>
</dbReference>
<sequence length="269" mass="31306">MVALFYLMVLIALLVVNILAIRHVILTERKRSNTCIPVDEAHRVFVPIRNRLRLHSKTNEQKELIAVIVEPRQHRNLIPVIKNVMKKIPDVYVYHGSENRDMLRAAFGDTIHYIELPVANLTHVEYNCLMTLPEFYEIIPAEFLLIFQTDSCLFEKSTVNIRDFFKYDYVGAPWIRGGVGNGGLSLRRRQKMIEVLKEFEFLPRYANEDVYLYDIFRQGNGKLPPDNVAAKAFFEMIESEELPFGAHKKIPEKHRKLISKDELAILSSY</sequence>
<dbReference type="Pfam" id="PF18922">
    <property type="entry name" value="DUF5672"/>
    <property type="match status" value="1"/>
</dbReference>
<evidence type="ECO:0000313" key="2">
    <source>
        <dbReference type="EMBL" id="QHT05178.1"/>
    </source>
</evidence>
<reference evidence="2" key="1">
    <citation type="journal article" date="2020" name="Nature">
        <title>Giant virus diversity and host interactions through global metagenomics.</title>
        <authorList>
            <person name="Schulz F."/>
            <person name="Roux S."/>
            <person name="Paez-Espino D."/>
            <person name="Jungbluth S."/>
            <person name="Walsh D.A."/>
            <person name="Denef V.J."/>
            <person name="McMahon K.D."/>
            <person name="Konstantinidis K.T."/>
            <person name="Eloe-Fadrosh E.A."/>
            <person name="Kyrpides N.C."/>
            <person name="Woyke T."/>
        </authorList>
    </citation>
    <scope>NUCLEOTIDE SEQUENCE</scope>
    <source>
        <strain evidence="2">GVMAG-M-3300021354-14</strain>
    </source>
</reference>
<proteinExistence type="predicted"/>
<dbReference type="AlphaFoldDB" id="A0A6C0CKQ5"/>
<name>A0A6C0CKQ5_9ZZZZ</name>
<accession>A0A6C0CKQ5</accession>